<protein>
    <submittedName>
        <fullName evidence="2">Uncharacterized protein</fullName>
    </submittedName>
</protein>
<name>A0A0N7YLD4_9ACTN</name>
<dbReference type="Proteomes" id="UP000048965">
    <property type="component" value="Unassembled WGS sequence"/>
</dbReference>
<evidence type="ECO:0000313" key="2">
    <source>
        <dbReference type="EMBL" id="GAO08499.1"/>
    </source>
</evidence>
<proteinExistence type="predicted"/>
<comment type="caution">
    <text evidence="2">The sequence shown here is derived from an EMBL/GenBank/DDBJ whole genome shotgun (WGS) entry which is preliminary data.</text>
</comment>
<dbReference type="RefSeq" id="WP_052718934.1">
    <property type="nucleotide sequence ID" value="NZ_BBNO01000004.1"/>
</dbReference>
<reference evidence="3" key="1">
    <citation type="submission" date="2014-09" db="EMBL/GenBank/DDBJ databases">
        <title>Whole genome shotgun sequence of Streptomyces sp. NBRC 110027.</title>
        <authorList>
            <person name="Komaki H."/>
            <person name="Ichikawa N."/>
            <person name="Katano-Makiyama Y."/>
            <person name="Hosoyama A."/>
            <person name="Hashimoto M."/>
            <person name="Uohara A."/>
            <person name="Kitahashi Y."/>
            <person name="Ohji S."/>
            <person name="Kimura A."/>
            <person name="Yamazoe A."/>
            <person name="Igarashi Y."/>
            <person name="Fujita N."/>
        </authorList>
    </citation>
    <scope>NUCLEOTIDE SEQUENCE [LARGE SCALE GENOMIC DNA]</scope>
    <source>
        <strain evidence="3">NBRC 110027</strain>
    </source>
</reference>
<reference evidence="2 3" key="2">
    <citation type="journal article" date="2015" name="Stand. Genomic Sci.">
        <title>Draft genome sequence of marine-derived Streptomyces sp. TP-A0598, a producer of anti-MRSA antibiotic lydicamycins.</title>
        <authorList>
            <person name="Komaki H."/>
            <person name="Ichikawa N."/>
            <person name="Hosoyama A."/>
            <person name="Fujita N."/>
            <person name="Igarashi Y."/>
        </authorList>
    </citation>
    <scope>NUCLEOTIDE SEQUENCE [LARGE SCALE GENOMIC DNA]</scope>
    <source>
        <strain evidence="2 3">NBRC 110027</strain>
    </source>
</reference>
<dbReference type="AlphaFoldDB" id="A0A0N7YLD4"/>
<sequence>MTICATEDTMAPAGPLAGRLTIAADGSYAARLARHDDAAGSWFPERWTLSGPEPYAVPLQGTQPEEPDSALLPLTDGRVLILRRVADRFAVSLLYPAGPGTGELLLGAVAAPRLTLLPPAPGGTLAYALAPEAEHTTLWLVHGGANGPEPVARIPGRCTGGVWLDRVGRLLALDRELDGRTKTVVADLERGGETGLLLQITEESNDRLLLADPDSGLLLVHSDAPGHDRLGWGVLGSSLPVRFPECLRPTKGTATPFAVQPGQMLAPESCAVAFRMAGPNGTWLGVWRPSGRQLRQYPAPEGWLPGTGLWTADGELLLPYATETEPCGVARMAVGVEPVERVTMEPVERKGPVEPVRPGETGRPMGPMGPVRQVAPTWTVGPTGRARPVAPVAAVDSPVEPSHPVEPVEPEEAVKPEGAVESEGAVEPGTASPSGAGARNGAEIVPDAADADNRSTASAQLQATDAEPAHTPGHPQTCRPVPLQEAPLAARQTRWSAISGPVRISGGGCAAG</sequence>
<gene>
    <name evidence="2" type="ORF">TPA0598_04_01350</name>
</gene>
<accession>A0A0N7YLD4</accession>
<feature type="region of interest" description="Disordered" evidence="1">
    <location>
        <begin position="350"/>
        <end position="371"/>
    </location>
</feature>
<organism evidence="2 3">
    <name type="scientific">Streptomyces lydicamycinicus</name>
    <dbReference type="NCBI Taxonomy" id="1546107"/>
    <lineage>
        <taxon>Bacteria</taxon>
        <taxon>Bacillati</taxon>
        <taxon>Actinomycetota</taxon>
        <taxon>Actinomycetes</taxon>
        <taxon>Kitasatosporales</taxon>
        <taxon>Streptomycetaceae</taxon>
        <taxon>Streptomyces</taxon>
    </lineage>
</organism>
<evidence type="ECO:0000256" key="1">
    <source>
        <dbReference type="SAM" id="MobiDB-lite"/>
    </source>
</evidence>
<dbReference type="EMBL" id="BBNO01000004">
    <property type="protein sequence ID" value="GAO08499.1"/>
    <property type="molecule type" value="Genomic_DNA"/>
</dbReference>
<feature type="region of interest" description="Disordered" evidence="1">
    <location>
        <begin position="394"/>
        <end position="481"/>
    </location>
</feature>
<keyword evidence="3" id="KW-1185">Reference proteome</keyword>
<evidence type="ECO:0000313" key="3">
    <source>
        <dbReference type="Proteomes" id="UP000048965"/>
    </source>
</evidence>
<feature type="compositionally biased region" description="Polar residues" evidence="1">
    <location>
        <begin position="454"/>
        <end position="463"/>
    </location>
</feature>